<evidence type="ECO:0000259" key="1">
    <source>
        <dbReference type="Pfam" id="PF08279"/>
    </source>
</evidence>
<organism evidence="2 3">
    <name type="scientific">Phocaeicola plebeius</name>
    <dbReference type="NCBI Taxonomy" id="310297"/>
    <lineage>
        <taxon>Bacteria</taxon>
        <taxon>Pseudomonadati</taxon>
        <taxon>Bacteroidota</taxon>
        <taxon>Bacteroidia</taxon>
        <taxon>Bacteroidales</taxon>
        <taxon>Bacteroidaceae</taxon>
        <taxon>Phocaeicola</taxon>
    </lineage>
</organism>
<accession>A0A3E4VYB0</accession>
<proteinExistence type="predicted"/>
<dbReference type="InterPro" id="IPR013196">
    <property type="entry name" value="HTH_11"/>
</dbReference>
<dbReference type="Gene3D" id="1.10.10.10">
    <property type="entry name" value="Winged helix-like DNA-binding domain superfamily/Winged helix DNA-binding domain"/>
    <property type="match status" value="1"/>
</dbReference>
<protein>
    <submittedName>
        <fullName evidence="2">HTH domain-containing protein</fullName>
    </submittedName>
</protein>
<dbReference type="InterPro" id="IPR036388">
    <property type="entry name" value="WH-like_DNA-bd_sf"/>
</dbReference>
<evidence type="ECO:0000313" key="3">
    <source>
        <dbReference type="Proteomes" id="UP000260780"/>
    </source>
</evidence>
<dbReference type="RefSeq" id="WP_117748501.1">
    <property type="nucleotide sequence ID" value="NZ_CAUFJF010000072.1"/>
</dbReference>
<dbReference type="Proteomes" id="UP000260780">
    <property type="component" value="Unassembled WGS sequence"/>
</dbReference>
<comment type="caution">
    <text evidence="2">The sequence shown here is derived from an EMBL/GenBank/DDBJ whole genome shotgun (WGS) entry which is preliminary data.</text>
</comment>
<sequence>MVSNNIVDYLERIKGLYTLIKQEHTGSLSDIAKKMRLSRRTIANYISELKSLGADISYDKQRNTYFFNNEFTLYATFEVKLST</sequence>
<dbReference type="SUPFAM" id="SSF46785">
    <property type="entry name" value="Winged helix' DNA-binding domain"/>
    <property type="match status" value="1"/>
</dbReference>
<dbReference type="AlphaFoldDB" id="A0A3E4VYB0"/>
<feature type="domain" description="Helix-turn-helix type 11" evidence="1">
    <location>
        <begin position="16"/>
        <end position="61"/>
    </location>
</feature>
<dbReference type="EMBL" id="QSTF01000060">
    <property type="protein sequence ID" value="RGM34913.1"/>
    <property type="molecule type" value="Genomic_DNA"/>
</dbReference>
<reference evidence="2 3" key="1">
    <citation type="submission" date="2018-08" db="EMBL/GenBank/DDBJ databases">
        <title>A genome reference for cultivated species of the human gut microbiota.</title>
        <authorList>
            <person name="Zou Y."/>
            <person name="Xue W."/>
            <person name="Luo G."/>
        </authorList>
    </citation>
    <scope>NUCLEOTIDE SEQUENCE [LARGE SCALE GENOMIC DNA]</scope>
    <source>
        <strain evidence="2 3">OM08-14</strain>
    </source>
</reference>
<dbReference type="Pfam" id="PF08279">
    <property type="entry name" value="HTH_11"/>
    <property type="match status" value="1"/>
</dbReference>
<name>A0A3E4VYB0_9BACT</name>
<gene>
    <name evidence="2" type="ORF">DXC17_15580</name>
</gene>
<evidence type="ECO:0000313" key="2">
    <source>
        <dbReference type="EMBL" id="RGM34913.1"/>
    </source>
</evidence>
<dbReference type="InterPro" id="IPR036390">
    <property type="entry name" value="WH_DNA-bd_sf"/>
</dbReference>